<protein>
    <submittedName>
        <fullName evidence="5">4CL3 ligase</fullName>
    </submittedName>
</protein>
<name>A0A836F4H9_9HYME</name>
<dbReference type="Pfam" id="PF13193">
    <property type="entry name" value="AMP-binding_C"/>
    <property type="match status" value="1"/>
</dbReference>
<comment type="caution">
    <text evidence="5">The sequence shown here is derived from an EMBL/GenBank/DDBJ whole genome shotgun (WGS) entry which is preliminary data.</text>
</comment>
<organism evidence="5 6">
    <name type="scientific">Pseudoatta argentina</name>
    <dbReference type="NCBI Taxonomy" id="621737"/>
    <lineage>
        <taxon>Eukaryota</taxon>
        <taxon>Metazoa</taxon>
        <taxon>Ecdysozoa</taxon>
        <taxon>Arthropoda</taxon>
        <taxon>Hexapoda</taxon>
        <taxon>Insecta</taxon>
        <taxon>Pterygota</taxon>
        <taxon>Neoptera</taxon>
        <taxon>Endopterygota</taxon>
        <taxon>Hymenoptera</taxon>
        <taxon>Apocrita</taxon>
        <taxon>Aculeata</taxon>
        <taxon>Formicoidea</taxon>
        <taxon>Formicidae</taxon>
        <taxon>Myrmicinae</taxon>
        <taxon>Pseudoatta</taxon>
    </lineage>
</organism>
<dbReference type="InterPro" id="IPR025110">
    <property type="entry name" value="AMP-bd_C"/>
</dbReference>
<evidence type="ECO:0000256" key="2">
    <source>
        <dbReference type="ARBA" id="ARBA00023140"/>
    </source>
</evidence>
<dbReference type="PANTHER" id="PTHR24096:SF422">
    <property type="entry name" value="BCDNA.GH02901"/>
    <property type="match status" value="1"/>
</dbReference>
<dbReference type="GO" id="GO:0004467">
    <property type="term" value="F:long-chain fatty acid-CoA ligase activity"/>
    <property type="evidence" value="ECO:0007669"/>
    <property type="project" value="TreeGrafter"/>
</dbReference>
<dbReference type="InterPro" id="IPR020845">
    <property type="entry name" value="AMP-binding_CS"/>
</dbReference>
<evidence type="ECO:0000259" key="3">
    <source>
        <dbReference type="Pfam" id="PF00501"/>
    </source>
</evidence>
<feature type="non-terminal residue" evidence="5">
    <location>
        <position position="1"/>
    </location>
</feature>
<feature type="domain" description="AMP-dependent synthetase/ligase" evidence="3">
    <location>
        <begin position="73"/>
        <end position="427"/>
    </location>
</feature>
<dbReference type="PANTHER" id="PTHR24096">
    <property type="entry name" value="LONG-CHAIN-FATTY-ACID--COA LIGASE"/>
    <property type="match status" value="1"/>
</dbReference>
<proteinExistence type="predicted"/>
<accession>A0A836F4H9</accession>
<dbReference type="AlphaFoldDB" id="A0A836F4H9"/>
<evidence type="ECO:0000259" key="4">
    <source>
        <dbReference type="Pfam" id="PF13193"/>
    </source>
</evidence>
<evidence type="ECO:0000256" key="1">
    <source>
        <dbReference type="ARBA" id="ARBA00004275"/>
    </source>
</evidence>
<feature type="non-terminal residue" evidence="5">
    <location>
        <position position="523"/>
    </location>
</feature>
<sequence length="523" mass="58581">LSLFTRVSCILKYQCIKECIVNVSPKNHWRKFNKYRYYATAINLKVDAQNVVSSGLPDISGFENIYLHDFIWEKIGRWSNHTALVCANTGRSYTYGQLKKACSKLATSLRKSKLLSGDTIAIILPNIPEFAIIVLAANEAGLRTTLINPVHTIHEIKRQLEKMDAQAIFTFPAKHIDIKASIEKNSKIKLPIVIVNDGTSSISGTIQLNDLLRDDIEDFSISQKTGINCEDTVLLPYSSGTTGLPKGVELSHRNIVANLLQGADPMSFAGIETSEHHQDIVPLILPMYHCYGLLIVLYTYLRYVNIIGAKLVCLPQFSMEEFIKLLENHRCTLLHLVPSIVQMMIYDERITSRHIESMRLTLVGAAPIGEKLITKFNIRFTNNINFIIGFGMTEPSAIVSMNSINTSTFSCGYLIPNTQMRIVSTLGKNLGLLYVAPTELEEIIRHYNNIEDIAVIGVAHKNYGEIPKAFIVPKSGVKINENELKEFVAKHVAKYKQLGHVQVIESIPKSASGKILRKELENL</sequence>
<dbReference type="Proteomes" id="UP000668214">
    <property type="component" value="Unassembled WGS sequence"/>
</dbReference>
<dbReference type="InterPro" id="IPR000873">
    <property type="entry name" value="AMP-dep_synth/lig_dom"/>
</dbReference>
<dbReference type="EMBL" id="JAANIA010000101">
    <property type="protein sequence ID" value="KAG5327229.1"/>
    <property type="molecule type" value="Genomic_DNA"/>
</dbReference>
<evidence type="ECO:0000313" key="5">
    <source>
        <dbReference type="EMBL" id="KAG5327229.1"/>
    </source>
</evidence>
<keyword evidence="5" id="KW-0436">Ligase</keyword>
<dbReference type="PROSITE" id="PS00455">
    <property type="entry name" value="AMP_BINDING"/>
    <property type="match status" value="1"/>
</dbReference>
<reference evidence="5" key="1">
    <citation type="submission" date="2020-02" db="EMBL/GenBank/DDBJ databases">
        <title>Relaxed selection underlies rapid genomic changes in the transitions from sociality to social parasitism in ants.</title>
        <authorList>
            <person name="Bi X."/>
        </authorList>
    </citation>
    <scope>NUCLEOTIDE SEQUENCE</scope>
    <source>
        <strain evidence="5">BGI-DK2014c</strain>
        <tissue evidence="5">Whole body</tissue>
    </source>
</reference>
<dbReference type="Gene3D" id="3.30.300.30">
    <property type="match status" value="1"/>
</dbReference>
<feature type="domain" description="AMP-binding enzyme C-terminal" evidence="4">
    <location>
        <begin position="439"/>
        <end position="514"/>
    </location>
</feature>
<dbReference type="Pfam" id="PF00501">
    <property type="entry name" value="AMP-binding"/>
    <property type="match status" value="1"/>
</dbReference>
<dbReference type="InterPro" id="IPR042099">
    <property type="entry name" value="ANL_N_sf"/>
</dbReference>
<dbReference type="GO" id="GO:0005777">
    <property type="term" value="C:peroxisome"/>
    <property type="evidence" value="ECO:0007669"/>
    <property type="project" value="UniProtKB-SubCell"/>
</dbReference>
<keyword evidence="2" id="KW-0576">Peroxisome</keyword>
<dbReference type="Gene3D" id="3.40.50.12780">
    <property type="entry name" value="N-terminal domain of ligase-like"/>
    <property type="match status" value="1"/>
</dbReference>
<comment type="subcellular location">
    <subcellularLocation>
        <location evidence="1">Peroxisome</location>
    </subcellularLocation>
</comment>
<gene>
    <name evidence="5" type="primary">4cl3_0</name>
    <name evidence="5" type="ORF">G6Z78_0007736</name>
</gene>
<dbReference type="SUPFAM" id="SSF56801">
    <property type="entry name" value="Acetyl-CoA synthetase-like"/>
    <property type="match status" value="1"/>
</dbReference>
<dbReference type="GO" id="GO:0046949">
    <property type="term" value="P:fatty-acyl-CoA biosynthetic process"/>
    <property type="evidence" value="ECO:0007669"/>
    <property type="project" value="TreeGrafter"/>
</dbReference>
<dbReference type="InterPro" id="IPR045851">
    <property type="entry name" value="AMP-bd_C_sf"/>
</dbReference>
<keyword evidence="6" id="KW-1185">Reference proteome</keyword>
<evidence type="ECO:0000313" key="6">
    <source>
        <dbReference type="Proteomes" id="UP000668214"/>
    </source>
</evidence>